<evidence type="ECO:0000313" key="1">
    <source>
        <dbReference type="EMBL" id="MCP2260342.1"/>
    </source>
</evidence>
<gene>
    <name evidence="1" type="ORF">LX15_004055</name>
</gene>
<reference evidence="1 2" key="1">
    <citation type="submission" date="2022-06" db="EMBL/GenBank/DDBJ databases">
        <title>Genomic Encyclopedia of Archaeal and Bacterial Type Strains, Phase II (KMG-II): from individual species to whole genera.</title>
        <authorList>
            <person name="Goeker M."/>
        </authorList>
    </citation>
    <scope>NUCLEOTIDE SEQUENCE [LARGE SCALE GENOMIC DNA]</scope>
    <source>
        <strain evidence="1 2">DSM 40477</strain>
    </source>
</reference>
<dbReference type="RefSeq" id="WP_253671194.1">
    <property type="nucleotide sequence ID" value="NZ_JAMTCP010000025.1"/>
</dbReference>
<accession>A0ABT1HXU8</accession>
<proteinExistence type="predicted"/>
<dbReference type="EMBL" id="JAMTCP010000025">
    <property type="protein sequence ID" value="MCP2260342.1"/>
    <property type="molecule type" value="Genomic_DNA"/>
</dbReference>
<organism evidence="1 2">
    <name type="scientific">Streptoalloteichus tenebrarius (strain ATCC 17920 / DSM 40477 / JCM 4838 / CBS 697.72 / NBRC 16177 / NCIMB 11028 / NRRL B-12390 / A12253. 1 / ISP 5477)</name>
    <name type="common">Streptomyces tenebrarius</name>
    <dbReference type="NCBI Taxonomy" id="1933"/>
    <lineage>
        <taxon>Bacteria</taxon>
        <taxon>Bacillati</taxon>
        <taxon>Actinomycetota</taxon>
        <taxon>Actinomycetes</taxon>
        <taxon>Pseudonocardiales</taxon>
        <taxon>Pseudonocardiaceae</taxon>
        <taxon>Streptoalloteichus</taxon>
    </lineage>
</organism>
<keyword evidence="2" id="KW-1185">Reference proteome</keyword>
<dbReference type="Pfam" id="PF18742">
    <property type="entry name" value="DpnII-MboI"/>
    <property type="match status" value="1"/>
</dbReference>
<dbReference type="Proteomes" id="UP001205311">
    <property type="component" value="Unassembled WGS sequence"/>
</dbReference>
<sequence>MGRAFFVDHAGCDVSVSAGARKLESLLEAVPALESLGRRAQEDDEEDALVAAAELQDRYARWYAEALAVIPDDLTARFRGLYLRRYAYPKIQHFVRSPRQRWALYDHVPRFFKERGPWQYALNDSFLAPLQEQKQLLLQALARCEPAASAFPGFDLLQRIAVRLPEAIAILTRENRERPGAPIRDEYDLQRILHAVLSVFFDDVRAEETTPSRAGGSYRIDFLLTSEKVAVEVKMTRESMTTRQVRDQLVADIFGYRRHPDVSAFFAIVYDPGRLMDNPRGFENDFRDDDPDFPVRVVVVGA</sequence>
<name>A0ABT1HXU8_STRSD</name>
<protein>
    <submittedName>
        <fullName evidence="1">Uncharacterized protein</fullName>
    </submittedName>
</protein>
<comment type="caution">
    <text evidence="1">The sequence shown here is derived from an EMBL/GenBank/DDBJ whole genome shotgun (WGS) entry which is preliminary data.</text>
</comment>
<evidence type="ECO:0000313" key="2">
    <source>
        <dbReference type="Proteomes" id="UP001205311"/>
    </source>
</evidence>